<protein>
    <submittedName>
        <fullName evidence="2">Uncharacterized protein</fullName>
    </submittedName>
</protein>
<organism evidence="2 3">
    <name type="scientific">Folsomia candida</name>
    <name type="common">Springtail</name>
    <dbReference type="NCBI Taxonomy" id="158441"/>
    <lineage>
        <taxon>Eukaryota</taxon>
        <taxon>Metazoa</taxon>
        <taxon>Ecdysozoa</taxon>
        <taxon>Arthropoda</taxon>
        <taxon>Hexapoda</taxon>
        <taxon>Collembola</taxon>
        <taxon>Entomobryomorpha</taxon>
        <taxon>Isotomoidea</taxon>
        <taxon>Isotomidae</taxon>
        <taxon>Proisotominae</taxon>
        <taxon>Folsomia</taxon>
    </lineage>
</organism>
<reference evidence="2 3" key="1">
    <citation type="submission" date="2015-12" db="EMBL/GenBank/DDBJ databases">
        <title>The genome of Folsomia candida.</title>
        <authorList>
            <person name="Faddeeva A."/>
            <person name="Derks M.F."/>
            <person name="Anvar Y."/>
            <person name="Smit S."/>
            <person name="Van Straalen N."/>
            <person name="Roelofs D."/>
        </authorList>
    </citation>
    <scope>NUCLEOTIDE SEQUENCE [LARGE SCALE GENOMIC DNA]</scope>
    <source>
        <strain evidence="2 3">VU population</strain>
        <tissue evidence="2">Whole body</tissue>
    </source>
</reference>
<gene>
    <name evidence="2" type="ORF">Fcan01_05397</name>
</gene>
<dbReference type="EMBL" id="LNIX01000002">
    <property type="protein sequence ID" value="OXA59502.1"/>
    <property type="molecule type" value="Genomic_DNA"/>
</dbReference>
<evidence type="ECO:0000313" key="3">
    <source>
        <dbReference type="Proteomes" id="UP000198287"/>
    </source>
</evidence>
<evidence type="ECO:0000313" key="2">
    <source>
        <dbReference type="EMBL" id="OXA59502.1"/>
    </source>
</evidence>
<evidence type="ECO:0000256" key="1">
    <source>
        <dbReference type="SAM" id="MobiDB-lite"/>
    </source>
</evidence>
<comment type="caution">
    <text evidence="2">The sequence shown here is derived from an EMBL/GenBank/DDBJ whole genome shotgun (WGS) entry which is preliminary data.</text>
</comment>
<proteinExistence type="predicted"/>
<dbReference type="Proteomes" id="UP000198287">
    <property type="component" value="Unassembled WGS sequence"/>
</dbReference>
<feature type="compositionally biased region" description="Low complexity" evidence="1">
    <location>
        <begin position="132"/>
        <end position="146"/>
    </location>
</feature>
<sequence length="172" mass="19911">MFQGDESVPFQWEWIDSRRECNVDNFYFNYFKTQHSKQGKCMSIGALYNDKEVFTISAAFCNLIHWYICFEEEGVTGEAQKGRSFGKRIGSSKSSVRSEQRFPPPNKFGSHKGSTRYLANSEDEYHNPIRQENGIESGESESNSESVENEPRFNGKPRPLKRPHQRSVSEKH</sequence>
<keyword evidence="3" id="KW-1185">Reference proteome</keyword>
<name>A0A226EPG6_FOLCA</name>
<accession>A0A226EPG6</accession>
<feature type="region of interest" description="Disordered" evidence="1">
    <location>
        <begin position="80"/>
        <end position="172"/>
    </location>
</feature>
<dbReference type="AlphaFoldDB" id="A0A226EPG6"/>